<evidence type="ECO:0000256" key="1">
    <source>
        <dbReference type="ARBA" id="ARBA00022729"/>
    </source>
</evidence>
<evidence type="ECO:0000313" key="5">
    <source>
        <dbReference type="Proteomes" id="UP000253226"/>
    </source>
</evidence>
<dbReference type="SFLD" id="SFLDG01125">
    <property type="entry name" value="C1.1:_Acid_Phosphatase_Like"/>
    <property type="match status" value="1"/>
</dbReference>
<reference evidence="4 5" key="1">
    <citation type="submission" date="2014-07" db="EMBL/GenBank/DDBJ databases">
        <title>Draft genome sequence of Thalassospira profundimaris 35.</title>
        <authorList>
            <person name="Lai Q."/>
            <person name="Shao Z."/>
        </authorList>
    </citation>
    <scope>NUCLEOTIDE SEQUENCE [LARGE SCALE GENOMIC DNA]</scope>
    <source>
        <strain evidence="4 5">35</strain>
    </source>
</reference>
<organism evidence="4 5">
    <name type="scientific">Thalassospira profundimaris</name>
    <dbReference type="NCBI Taxonomy" id="502049"/>
    <lineage>
        <taxon>Bacteria</taxon>
        <taxon>Pseudomonadati</taxon>
        <taxon>Pseudomonadota</taxon>
        <taxon>Alphaproteobacteria</taxon>
        <taxon>Rhodospirillales</taxon>
        <taxon>Thalassospiraceae</taxon>
        <taxon>Thalassospira</taxon>
    </lineage>
</organism>
<dbReference type="InterPro" id="IPR036412">
    <property type="entry name" value="HAD-like_sf"/>
</dbReference>
<gene>
    <name evidence="4" type="ORF">TH19_10310</name>
</gene>
<dbReference type="PANTHER" id="PTHR31284:SF10">
    <property type="entry name" value="ACID PHOSPHATASE-LIKE PROTEIN"/>
    <property type="match status" value="1"/>
</dbReference>
<evidence type="ECO:0000313" key="4">
    <source>
        <dbReference type="EMBL" id="RCK36962.1"/>
    </source>
</evidence>
<feature type="compositionally biased region" description="Basic and acidic residues" evidence="2">
    <location>
        <begin position="272"/>
        <end position="286"/>
    </location>
</feature>
<keyword evidence="1 3" id="KW-0732">Signal</keyword>
<dbReference type="Pfam" id="PF03767">
    <property type="entry name" value="Acid_phosphat_B"/>
    <property type="match status" value="1"/>
</dbReference>
<evidence type="ECO:0000256" key="3">
    <source>
        <dbReference type="SAM" id="SignalP"/>
    </source>
</evidence>
<dbReference type="InterPro" id="IPR005519">
    <property type="entry name" value="Acid_phosphat_B-like"/>
</dbReference>
<comment type="caution">
    <text evidence="4">The sequence shown here is derived from an EMBL/GenBank/DDBJ whole genome shotgun (WGS) entry which is preliminary data.</text>
</comment>
<dbReference type="InterPro" id="IPR023214">
    <property type="entry name" value="HAD_sf"/>
</dbReference>
<dbReference type="Gene3D" id="3.40.50.1000">
    <property type="entry name" value="HAD superfamily/HAD-like"/>
    <property type="match status" value="1"/>
</dbReference>
<sequence length="295" mass="32790">MRSGNQSGRIQMTFIAKSFGVAAIVATTALCAVGAQAQEPAQNDGLNGTLWLQTSVEYKTTAMSVYAGATRLLSDAIGDHSWTAAIEQDGNYMSKPPAIILDLDETVLDNSKYQSWVVTEKTYYSSKTWAKFVHDMVSTPTPGALEFTKAAAAKGVEVFYVSNRKAPEEAPTIENLKKYGFPYADEKHVMLRGEIDAWGSNKTSRRQAVADDYRVIMQFGDNFGDFTDEIDGTIAERLEVMEKYADYWGERWFMLPNPSYGSWEEAAFGGDWKKSGDERRQNKLDAMDPWAGPGE</sequence>
<dbReference type="SUPFAM" id="SSF56784">
    <property type="entry name" value="HAD-like"/>
    <property type="match status" value="1"/>
</dbReference>
<dbReference type="SFLD" id="SFLDS00003">
    <property type="entry name" value="Haloacid_Dehalogenase"/>
    <property type="match status" value="1"/>
</dbReference>
<evidence type="ECO:0000256" key="2">
    <source>
        <dbReference type="SAM" id="MobiDB-lite"/>
    </source>
</evidence>
<protein>
    <submittedName>
        <fullName evidence="4">Acid phosphatase</fullName>
    </submittedName>
</protein>
<dbReference type="GO" id="GO:0009279">
    <property type="term" value="C:cell outer membrane"/>
    <property type="evidence" value="ECO:0007669"/>
    <property type="project" value="InterPro"/>
</dbReference>
<dbReference type="InterPro" id="IPR006423">
    <property type="entry name" value="Lipo_e_P4"/>
</dbReference>
<dbReference type="PIRSF" id="PIRSF019271">
    <property type="entry name" value="Acid_Ptase_C"/>
    <property type="match status" value="1"/>
</dbReference>
<name>A0A367W8T8_9PROT</name>
<feature type="region of interest" description="Disordered" evidence="2">
    <location>
        <begin position="272"/>
        <end position="295"/>
    </location>
</feature>
<feature type="signal peptide" evidence="3">
    <location>
        <begin position="1"/>
        <end position="37"/>
    </location>
</feature>
<proteinExistence type="predicted"/>
<dbReference type="AlphaFoldDB" id="A0A367W8T8"/>
<dbReference type="EMBL" id="JPWF01000006">
    <property type="protein sequence ID" value="RCK36962.1"/>
    <property type="molecule type" value="Genomic_DNA"/>
</dbReference>
<dbReference type="Proteomes" id="UP000253226">
    <property type="component" value="Unassembled WGS sequence"/>
</dbReference>
<dbReference type="PANTHER" id="PTHR31284">
    <property type="entry name" value="ACID PHOSPHATASE-LIKE PROTEIN"/>
    <property type="match status" value="1"/>
</dbReference>
<accession>A0A367W8T8</accession>
<feature type="chain" id="PRO_5016852258" evidence="3">
    <location>
        <begin position="38"/>
        <end position="295"/>
    </location>
</feature>